<protein>
    <submittedName>
        <fullName evidence="1">Uncharacterized protein</fullName>
    </submittedName>
</protein>
<name>A0AAQ1P2J7_LEPIR</name>
<dbReference type="EMBL" id="OEJX01000078">
    <property type="protein sequence ID" value="SOR63694.1"/>
    <property type="molecule type" value="Genomic_DNA"/>
</dbReference>
<evidence type="ECO:0000313" key="1">
    <source>
        <dbReference type="EMBL" id="SOR63694.1"/>
    </source>
</evidence>
<dbReference type="Proteomes" id="UP000234460">
    <property type="component" value="Chromosome LMANV2"/>
</dbReference>
<sequence length="28" mass="3355">MRRFNHIYSKLRIHTNNSKLLISIKLSA</sequence>
<gene>
    <name evidence="1" type="ORF">LMANV2_80044</name>
</gene>
<accession>A0AAQ1P2J7</accession>
<reference evidence="1 2" key="1">
    <citation type="submission" date="2017-11" db="EMBL/GenBank/DDBJ databases">
        <authorList>
            <person name="Lechat P."/>
        </authorList>
    </citation>
    <scope>NUCLEOTIDE SEQUENCE [LARGE SCALE GENOMIC DNA]</scope>
    <source>
        <strain evidence="1">L495</strain>
    </source>
</reference>
<proteinExistence type="predicted"/>
<organism evidence="1 2">
    <name type="scientific">Leptospira interrogans serovar Manilae</name>
    <dbReference type="NCBI Taxonomy" id="214675"/>
    <lineage>
        <taxon>Bacteria</taxon>
        <taxon>Pseudomonadati</taxon>
        <taxon>Spirochaetota</taxon>
        <taxon>Spirochaetia</taxon>
        <taxon>Leptospirales</taxon>
        <taxon>Leptospiraceae</taxon>
        <taxon>Leptospira</taxon>
    </lineage>
</organism>
<comment type="caution">
    <text evidence="1">The sequence shown here is derived from an EMBL/GenBank/DDBJ whole genome shotgun (WGS) entry which is preliminary data.</text>
</comment>
<dbReference type="AlphaFoldDB" id="A0AAQ1P2J7"/>
<evidence type="ECO:0000313" key="2">
    <source>
        <dbReference type="Proteomes" id="UP000234460"/>
    </source>
</evidence>